<organism evidence="1 2">
    <name type="scientific">Trifolium medium</name>
    <dbReference type="NCBI Taxonomy" id="97028"/>
    <lineage>
        <taxon>Eukaryota</taxon>
        <taxon>Viridiplantae</taxon>
        <taxon>Streptophyta</taxon>
        <taxon>Embryophyta</taxon>
        <taxon>Tracheophyta</taxon>
        <taxon>Spermatophyta</taxon>
        <taxon>Magnoliopsida</taxon>
        <taxon>eudicotyledons</taxon>
        <taxon>Gunneridae</taxon>
        <taxon>Pentapetalae</taxon>
        <taxon>rosids</taxon>
        <taxon>fabids</taxon>
        <taxon>Fabales</taxon>
        <taxon>Fabaceae</taxon>
        <taxon>Papilionoideae</taxon>
        <taxon>50 kb inversion clade</taxon>
        <taxon>NPAAA clade</taxon>
        <taxon>Hologalegina</taxon>
        <taxon>IRL clade</taxon>
        <taxon>Trifolieae</taxon>
        <taxon>Trifolium</taxon>
    </lineage>
</organism>
<accession>A0A392U5D9</accession>
<sequence>MIVFENASLRADGGFEQE</sequence>
<dbReference type="Proteomes" id="UP000265520">
    <property type="component" value="Unassembled WGS sequence"/>
</dbReference>
<dbReference type="AlphaFoldDB" id="A0A392U5D9"/>
<feature type="non-terminal residue" evidence="1">
    <location>
        <position position="18"/>
    </location>
</feature>
<reference evidence="1 2" key="1">
    <citation type="journal article" date="2018" name="Front. Plant Sci.">
        <title>Red Clover (Trifolium pratense) and Zigzag Clover (T. medium) - A Picture of Genomic Similarities and Differences.</title>
        <authorList>
            <person name="Dluhosova J."/>
            <person name="Istvanek J."/>
            <person name="Nedelnik J."/>
            <person name="Repkova J."/>
        </authorList>
    </citation>
    <scope>NUCLEOTIDE SEQUENCE [LARGE SCALE GENOMIC DNA]</scope>
    <source>
        <strain evidence="2">cv. 10/8</strain>
        <tissue evidence="1">Leaf</tissue>
    </source>
</reference>
<keyword evidence="2" id="KW-1185">Reference proteome</keyword>
<evidence type="ECO:0000313" key="1">
    <source>
        <dbReference type="EMBL" id="MCI67964.1"/>
    </source>
</evidence>
<comment type="caution">
    <text evidence="1">The sequence shown here is derived from an EMBL/GenBank/DDBJ whole genome shotgun (WGS) entry which is preliminary data.</text>
</comment>
<name>A0A392U5D9_9FABA</name>
<proteinExistence type="predicted"/>
<protein>
    <submittedName>
        <fullName evidence="1">Uncharacterized protein</fullName>
    </submittedName>
</protein>
<evidence type="ECO:0000313" key="2">
    <source>
        <dbReference type="Proteomes" id="UP000265520"/>
    </source>
</evidence>
<dbReference type="EMBL" id="LXQA010727509">
    <property type="protein sequence ID" value="MCI67964.1"/>
    <property type="molecule type" value="Genomic_DNA"/>
</dbReference>